<keyword evidence="3 6" id="KW-0812">Transmembrane</keyword>
<keyword evidence="5 6" id="KW-0472">Membrane</keyword>
<keyword evidence="8" id="KW-1185">Reference proteome</keyword>
<evidence type="ECO:0000256" key="3">
    <source>
        <dbReference type="ARBA" id="ARBA00022692"/>
    </source>
</evidence>
<evidence type="ECO:0000256" key="2">
    <source>
        <dbReference type="ARBA" id="ARBA00022475"/>
    </source>
</evidence>
<feature type="transmembrane region" description="Helical" evidence="6">
    <location>
        <begin position="153"/>
        <end position="175"/>
    </location>
</feature>
<evidence type="ECO:0000256" key="1">
    <source>
        <dbReference type="ARBA" id="ARBA00004651"/>
    </source>
</evidence>
<feature type="transmembrane region" description="Helical" evidence="6">
    <location>
        <begin position="121"/>
        <end position="141"/>
    </location>
</feature>
<dbReference type="PANTHER" id="PTHR30250">
    <property type="entry name" value="PST FAMILY PREDICTED COLANIC ACID TRANSPORTER"/>
    <property type="match status" value="1"/>
</dbReference>
<feature type="transmembrane region" description="Helical" evidence="6">
    <location>
        <begin position="220"/>
        <end position="244"/>
    </location>
</feature>
<accession>A0ABS4YY87</accession>
<feature type="transmembrane region" description="Helical" evidence="6">
    <location>
        <begin position="45"/>
        <end position="64"/>
    </location>
</feature>
<dbReference type="PANTHER" id="PTHR30250:SF11">
    <property type="entry name" value="O-ANTIGEN TRANSPORTER-RELATED"/>
    <property type="match status" value="1"/>
</dbReference>
<organism evidence="7 8">
    <name type="scientific">Arthrobacter stackebrandtii</name>
    <dbReference type="NCBI Taxonomy" id="272161"/>
    <lineage>
        <taxon>Bacteria</taxon>
        <taxon>Bacillati</taxon>
        <taxon>Actinomycetota</taxon>
        <taxon>Actinomycetes</taxon>
        <taxon>Micrococcales</taxon>
        <taxon>Micrococcaceae</taxon>
        <taxon>Arthrobacter</taxon>
    </lineage>
</organism>
<sequence>MPSAAPGKGRTLSAVGLSSLVAAACGYIVLIVASRSLTPADNANFLAFWGVLLGLFGVLTGLMTEATRAVKSRRMMHHAAAMAGAPVLPVSLLIGGAAALIVAVTSPWWMPVLIPDAPALLWLGIALAVLLYSGHIGLAGASAGQERWGTYSGLAAAEAVFRLLVMAVAAFIGGSLAGLEYAALSGTLVWLYFAVFSSGGRAGMRARADVGMLPYMVRCLMAMATAAATAVLVTGFPAVIKIAADPADFALAAPLLLAVSLTRAPIMIPLQAFQGVVMTALIHSREPAYRVLAKPFLAVVALGLVGAVAAALVGPWIMLIFGPDYSVDGWLLGALTLAAAFLAILTLTGTTAMAQGRHGLYLAGWVAATAVSVGILFVPGPLDLVVVASLFAGPAVGALVHGIGVLRRQPAPAPSTSKDPSDA</sequence>
<evidence type="ECO:0000256" key="6">
    <source>
        <dbReference type="SAM" id="Phobius"/>
    </source>
</evidence>
<dbReference type="InterPro" id="IPR050833">
    <property type="entry name" value="Poly_Biosynth_Transport"/>
</dbReference>
<feature type="transmembrane region" description="Helical" evidence="6">
    <location>
        <begin position="384"/>
        <end position="406"/>
    </location>
</feature>
<evidence type="ECO:0000313" key="7">
    <source>
        <dbReference type="EMBL" id="MBP2413738.1"/>
    </source>
</evidence>
<protein>
    <submittedName>
        <fullName evidence="7">O-antigen/teichoic acid export membrane protein</fullName>
    </submittedName>
</protein>
<name>A0ABS4YY87_9MICC</name>
<feature type="transmembrane region" description="Helical" evidence="6">
    <location>
        <begin position="360"/>
        <end position="378"/>
    </location>
</feature>
<proteinExistence type="predicted"/>
<gene>
    <name evidence="7" type="ORF">JOF48_002537</name>
</gene>
<dbReference type="RefSeq" id="WP_209681248.1">
    <property type="nucleotide sequence ID" value="NZ_JAGIOI010000001.1"/>
</dbReference>
<evidence type="ECO:0000256" key="5">
    <source>
        <dbReference type="ARBA" id="ARBA00023136"/>
    </source>
</evidence>
<feature type="transmembrane region" description="Helical" evidence="6">
    <location>
        <begin position="296"/>
        <end position="318"/>
    </location>
</feature>
<comment type="caution">
    <text evidence="7">The sequence shown here is derived from an EMBL/GenBank/DDBJ whole genome shotgun (WGS) entry which is preliminary data.</text>
</comment>
<evidence type="ECO:0000256" key="4">
    <source>
        <dbReference type="ARBA" id="ARBA00022989"/>
    </source>
</evidence>
<feature type="transmembrane region" description="Helical" evidence="6">
    <location>
        <begin position="181"/>
        <end position="199"/>
    </location>
</feature>
<dbReference type="Proteomes" id="UP000711614">
    <property type="component" value="Unassembled WGS sequence"/>
</dbReference>
<feature type="transmembrane region" description="Helical" evidence="6">
    <location>
        <begin position="264"/>
        <end position="284"/>
    </location>
</feature>
<keyword evidence="2" id="KW-1003">Cell membrane</keyword>
<evidence type="ECO:0000313" key="8">
    <source>
        <dbReference type="Proteomes" id="UP000711614"/>
    </source>
</evidence>
<feature type="transmembrane region" description="Helical" evidence="6">
    <location>
        <begin position="85"/>
        <end position="109"/>
    </location>
</feature>
<comment type="subcellular location">
    <subcellularLocation>
        <location evidence="1">Cell membrane</location>
        <topology evidence="1">Multi-pass membrane protein</topology>
    </subcellularLocation>
</comment>
<reference evidence="7 8" key="1">
    <citation type="submission" date="2021-03" db="EMBL/GenBank/DDBJ databases">
        <title>Sequencing the genomes of 1000 actinobacteria strains.</title>
        <authorList>
            <person name="Klenk H.-P."/>
        </authorList>
    </citation>
    <scope>NUCLEOTIDE SEQUENCE [LARGE SCALE GENOMIC DNA]</scope>
    <source>
        <strain evidence="7 8">DSM 16005</strain>
    </source>
</reference>
<feature type="transmembrane region" description="Helical" evidence="6">
    <location>
        <begin position="12"/>
        <end position="33"/>
    </location>
</feature>
<feature type="transmembrane region" description="Helical" evidence="6">
    <location>
        <begin position="330"/>
        <end position="348"/>
    </location>
</feature>
<keyword evidence="4 6" id="KW-1133">Transmembrane helix</keyword>
<dbReference type="EMBL" id="JAGIOI010000001">
    <property type="protein sequence ID" value="MBP2413738.1"/>
    <property type="molecule type" value="Genomic_DNA"/>
</dbReference>